<reference evidence="1 2" key="1">
    <citation type="submission" date="2016-12" db="EMBL/GenBank/DDBJ databases">
        <title>Candidatus Reconcilibacillus cellulovorans genome.</title>
        <authorList>
            <person name="Kolinko S."/>
            <person name="Wu Y.-W."/>
            <person name="Tachea F."/>
            <person name="Denzel E."/>
            <person name="Hiras J."/>
            <person name="Baecker N."/>
            <person name="Chan L.J."/>
            <person name="Eichorst S.A."/>
            <person name="Frey D."/>
            <person name="Adams P.D."/>
            <person name="Pray T."/>
            <person name="Tanjore D."/>
            <person name="Petzold C.J."/>
            <person name="Gladden J.M."/>
            <person name="Simmons B.A."/>
            <person name="Singer S.W."/>
        </authorList>
    </citation>
    <scope>NUCLEOTIDE SEQUENCE [LARGE SCALE GENOMIC DNA]</scope>
    <source>
        <strain evidence="1">JTherm</strain>
    </source>
</reference>
<evidence type="ECO:0000313" key="1">
    <source>
        <dbReference type="EMBL" id="PDO09470.1"/>
    </source>
</evidence>
<protein>
    <recommendedName>
        <fullName evidence="3">Type 2 lantibiotic</fullName>
    </recommendedName>
</protein>
<comment type="caution">
    <text evidence="1">The sequence shown here is derived from an EMBL/GenBank/DDBJ whole genome shotgun (WGS) entry which is preliminary data.</text>
</comment>
<dbReference type="EMBL" id="MOXJ01000038">
    <property type="protein sequence ID" value="PDO09470.1"/>
    <property type="molecule type" value="Genomic_DNA"/>
</dbReference>
<dbReference type="NCBIfam" id="TIGR03898">
    <property type="entry name" value="lanti_MRSA_kill"/>
    <property type="match status" value="1"/>
</dbReference>
<organism evidence="1 2">
    <name type="scientific">Candidatus Reconcilbacillus cellulovorans</name>
    <dbReference type="NCBI Taxonomy" id="1906605"/>
    <lineage>
        <taxon>Bacteria</taxon>
        <taxon>Bacillati</taxon>
        <taxon>Bacillota</taxon>
        <taxon>Bacilli</taxon>
        <taxon>Bacillales</taxon>
        <taxon>Paenibacillaceae</taxon>
        <taxon>Candidatus Reconcilbacillus</taxon>
    </lineage>
</organism>
<evidence type="ECO:0008006" key="3">
    <source>
        <dbReference type="Google" id="ProtNLM"/>
    </source>
</evidence>
<sequence>MTREAVVQAWKNPEARAAATELPAHPAGPALVELGDETLQEIIGRGDVQAETTPFCVGFAVGLSIGVVLSVVKC</sequence>
<accession>A0A2A6DX63</accession>
<evidence type="ECO:0000313" key="2">
    <source>
        <dbReference type="Proteomes" id="UP000243688"/>
    </source>
</evidence>
<name>A0A2A6DX63_9BACL</name>
<dbReference type="Proteomes" id="UP000243688">
    <property type="component" value="Unassembled WGS sequence"/>
</dbReference>
<dbReference type="AlphaFoldDB" id="A0A2A6DX63"/>
<proteinExistence type="predicted"/>
<gene>
    <name evidence="1" type="ORF">BLM47_12415</name>
</gene>
<dbReference type="InterPro" id="IPR027635">
    <property type="entry name" value="Lantibiotic2_lead_pep_dom"/>
</dbReference>
<dbReference type="GO" id="GO:0042742">
    <property type="term" value="P:defense response to bacterium"/>
    <property type="evidence" value="ECO:0007669"/>
    <property type="project" value="InterPro"/>
</dbReference>